<evidence type="ECO:0000313" key="1">
    <source>
        <dbReference type="EMBL" id="KAL2456847.1"/>
    </source>
</evidence>
<name>A0ABD1NZI6_9LAMI</name>
<comment type="caution">
    <text evidence="1">The sequence shown here is derived from an EMBL/GenBank/DDBJ whole genome shotgun (WGS) entry which is preliminary data.</text>
</comment>
<dbReference type="GO" id="GO:0012505">
    <property type="term" value="C:endomembrane system"/>
    <property type="evidence" value="ECO:0007669"/>
    <property type="project" value="UniProtKB-SubCell"/>
</dbReference>
<dbReference type="PANTHER" id="PTHR45863:SF7">
    <property type="entry name" value="SERINE_THREONINE-PROTEIN KINASE BSK5"/>
    <property type="match status" value="1"/>
</dbReference>
<reference evidence="2" key="1">
    <citation type="submission" date="2024-07" db="EMBL/GenBank/DDBJ databases">
        <title>Two chromosome-level genome assemblies of Korean endemic species Abeliophyllum distichum and Forsythia ovata (Oleaceae).</title>
        <authorList>
            <person name="Jang H."/>
        </authorList>
    </citation>
    <scope>NUCLEOTIDE SEQUENCE [LARGE SCALE GENOMIC DNA]</scope>
</reference>
<dbReference type="InterPro" id="IPR045845">
    <property type="entry name" value="BSK"/>
</dbReference>
<gene>
    <name evidence="1" type="ORF">Fot_56649</name>
</gene>
<organism evidence="1 2">
    <name type="scientific">Forsythia ovata</name>
    <dbReference type="NCBI Taxonomy" id="205694"/>
    <lineage>
        <taxon>Eukaryota</taxon>
        <taxon>Viridiplantae</taxon>
        <taxon>Streptophyta</taxon>
        <taxon>Embryophyta</taxon>
        <taxon>Tracheophyta</taxon>
        <taxon>Spermatophyta</taxon>
        <taxon>Magnoliopsida</taxon>
        <taxon>eudicotyledons</taxon>
        <taxon>Gunneridae</taxon>
        <taxon>Pentapetalae</taxon>
        <taxon>asterids</taxon>
        <taxon>lamiids</taxon>
        <taxon>Lamiales</taxon>
        <taxon>Oleaceae</taxon>
        <taxon>Forsythieae</taxon>
        <taxon>Forsythia</taxon>
    </lineage>
</organism>
<dbReference type="GO" id="GO:0005524">
    <property type="term" value="F:ATP binding"/>
    <property type="evidence" value="ECO:0007669"/>
    <property type="project" value="UniProtKB-KW"/>
</dbReference>
<dbReference type="Proteomes" id="UP001604277">
    <property type="component" value="Unassembled WGS sequence"/>
</dbReference>
<keyword evidence="1" id="KW-0808">Transferase</keyword>
<accession>A0ABD1NZI6</accession>
<dbReference type="PANTHER" id="PTHR45863">
    <property type="entry name" value="SERINE/THREONINE-PROTEIN KINASE BSK5"/>
    <property type="match status" value="1"/>
</dbReference>
<keyword evidence="2" id="KW-1185">Reference proteome</keyword>
<proteinExistence type="predicted"/>
<dbReference type="EMBL" id="JBFOLJ010000051">
    <property type="protein sequence ID" value="KAL2456847.1"/>
    <property type="molecule type" value="Genomic_DNA"/>
</dbReference>
<dbReference type="GO" id="GO:0016301">
    <property type="term" value="F:kinase activity"/>
    <property type="evidence" value="ECO:0007669"/>
    <property type="project" value="UniProtKB-KW"/>
</dbReference>
<sequence length="101" mass="11103">MGGGVVVSCTIEGFGGVGLLENFWGLKSIMFLVLPHKDGNPWLSCFGLMKNSRDGKSYSTNLAFTPPKYLRTGRVTQCSLQLRNHAARSSKWQAYTSKPCT</sequence>
<evidence type="ECO:0000313" key="2">
    <source>
        <dbReference type="Proteomes" id="UP001604277"/>
    </source>
</evidence>
<protein>
    <submittedName>
        <fullName evidence="1">Protein kinase domain-containing protein</fullName>
    </submittedName>
</protein>
<dbReference type="AlphaFoldDB" id="A0ABD1NZI6"/>
<keyword evidence="1" id="KW-0418">Kinase</keyword>